<protein>
    <recommendedName>
        <fullName evidence="3">Sulfotransferase family protein</fullName>
    </recommendedName>
</protein>
<gene>
    <name evidence="1" type="ORF">EHS13_35585</name>
</gene>
<dbReference type="GO" id="GO:0008146">
    <property type="term" value="F:sulfotransferase activity"/>
    <property type="evidence" value="ECO:0007669"/>
    <property type="project" value="InterPro"/>
</dbReference>
<organism evidence="1 2">
    <name type="scientific">Paenibacillus psychroresistens</name>
    <dbReference type="NCBI Taxonomy" id="1778678"/>
    <lineage>
        <taxon>Bacteria</taxon>
        <taxon>Bacillati</taxon>
        <taxon>Bacillota</taxon>
        <taxon>Bacilli</taxon>
        <taxon>Bacillales</taxon>
        <taxon>Paenibacillaceae</taxon>
        <taxon>Paenibacillus</taxon>
    </lineage>
</organism>
<evidence type="ECO:0000313" key="1">
    <source>
        <dbReference type="EMBL" id="QGQ99812.1"/>
    </source>
</evidence>
<dbReference type="KEGG" id="ppsc:EHS13_35585"/>
<dbReference type="AlphaFoldDB" id="A0A6B8RVB8"/>
<dbReference type="RefSeq" id="WP_155705061.1">
    <property type="nucleotide sequence ID" value="NZ_CP034235.1"/>
</dbReference>
<name>A0A6B8RVB8_9BACL</name>
<proteinExistence type="predicted"/>
<evidence type="ECO:0008006" key="3">
    <source>
        <dbReference type="Google" id="ProtNLM"/>
    </source>
</evidence>
<dbReference type="EMBL" id="CP034235">
    <property type="protein sequence ID" value="QGQ99812.1"/>
    <property type="molecule type" value="Genomic_DNA"/>
</dbReference>
<reference evidence="2" key="1">
    <citation type="submission" date="2018-11" db="EMBL/GenBank/DDBJ databases">
        <title>Complete genome sequence of Paenibacillus sp. ML311-T8.</title>
        <authorList>
            <person name="Nam Y.-D."/>
            <person name="Kang J."/>
            <person name="Chung W.-H."/>
            <person name="Park Y.S."/>
        </authorList>
    </citation>
    <scope>NUCLEOTIDE SEQUENCE [LARGE SCALE GENOMIC DNA]</scope>
    <source>
        <strain evidence="2">ML311-T8</strain>
    </source>
</reference>
<evidence type="ECO:0000313" key="2">
    <source>
        <dbReference type="Proteomes" id="UP000426246"/>
    </source>
</evidence>
<dbReference type="GO" id="GO:0016020">
    <property type="term" value="C:membrane"/>
    <property type="evidence" value="ECO:0007669"/>
    <property type="project" value="InterPro"/>
</dbReference>
<sequence length="262" mass="31020">MSKRDIQFIDHLKAPYLPLYHKYFPMTLFWTPKSGCTTLNRWFFFQLGLFDDVSHRSGGEVHRYRNDIFTKETEYSSILIESLLAEKQDTYKLVRNPYRRAVSSFLSTICSPWLISMFHGDLNRGMSFKQFLYYLKNLGSEISSVDPHIGLQYINGEEHFIKNYIYLENFSTHIRDIENKYGLLEAPLSEITKSPHHFAEKMVKKGEFAEMIMTMGIFDWSFPTYESLYNQETKDLVREIYRKDFEAYGYDQDDLKLASTVL</sequence>
<dbReference type="OrthoDB" id="7736814at2"/>
<dbReference type="InterPro" id="IPR005331">
    <property type="entry name" value="Sulfotransferase"/>
</dbReference>
<accession>A0A6B8RVB8</accession>
<keyword evidence="2" id="KW-1185">Reference proteome</keyword>
<dbReference type="Pfam" id="PF03567">
    <property type="entry name" value="Sulfotransfer_2"/>
    <property type="match status" value="1"/>
</dbReference>
<dbReference type="Proteomes" id="UP000426246">
    <property type="component" value="Chromosome"/>
</dbReference>